<dbReference type="Ensembl" id="ENSONIT00000093460.1">
    <property type="protein sequence ID" value="ENSONIP00000053064.1"/>
    <property type="gene ID" value="ENSONIG00000002450.2"/>
</dbReference>
<dbReference type="GO" id="GO:0005739">
    <property type="term" value="C:mitochondrion"/>
    <property type="evidence" value="ECO:0007669"/>
    <property type="project" value="TreeGrafter"/>
</dbReference>
<feature type="domain" description="YjeF N-terminal" evidence="2">
    <location>
        <begin position="18"/>
        <end position="231"/>
    </location>
</feature>
<keyword evidence="4" id="KW-1185">Reference proteome</keyword>
<dbReference type="SUPFAM" id="SSF64153">
    <property type="entry name" value="YjeF N-terminal domain-like"/>
    <property type="match status" value="1"/>
</dbReference>
<evidence type="ECO:0000259" key="2">
    <source>
        <dbReference type="PROSITE" id="PS51385"/>
    </source>
</evidence>
<proteinExistence type="predicted"/>
<dbReference type="GeneTree" id="ENSGT00390000007227"/>
<dbReference type="PROSITE" id="PS51385">
    <property type="entry name" value="YJEF_N"/>
    <property type="match status" value="1"/>
</dbReference>
<name>A0A669D296_ORENI</name>
<dbReference type="InterPro" id="IPR004443">
    <property type="entry name" value="YjeF_N_dom"/>
</dbReference>
<sequence length="243" mass="27152">MEASRGEDTGIFFHCSYFNEIGPFLIDTRDRGAGAISTLVWHPRHSEYDGEAEAYPLGSLTKKQPTVLVICGPDQNGSIGLVCARHLRMFEYEPTIYHPKRSSHSLHQDFTVQCEKMDIPFLSYLPTEVQLINDAYNLVIDAMLGPEADCANIKEPYSGILVTLKQIKIPIASVDVPSGWDVEERSQDGINPEVLISLTAPKKCATSFTGKHFLAGRFLPYDIQKKYELNLPDFPGTDCLIEL</sequence>
<dbReference type="InterPro" id="IPR032976">
    <property type="entry name" value="YJEFN_prot_NAXE-like"/>
</dbReference>
<evidence type="ECO:0000313" key="3">
    <source>
        <dbReference type="Ensembl" id="ENSONIP00000053064.1"/>
    </source>
</evidence>
<dbReference type="PANTHER" id="PTHR13232:SF12">
    <property type="entry name" value="YJEF N-TERMINAL DOMAIN-CONTAINING PROTEIN 3"/>
    <property type="match status" value="1"/>
</dbReference>
<dbReference type="NCBIfam" id="TIGR00197">
    <property type="entry name" value="yjeF_nterm"/>
    <property type="match status" value="1"/>
</dbReference>
<evidence type="ECO:0000256" key="1">
    <source>
        <dbReference type="ARBA" id="ARBA00082994"/>
    </source>
</evidence>
<organism evidence="3 4">
    <name type="scientific">Oreochromis niloticus</name>
    <name type="common">Nile tilapia</name>
    <name type="synonym">Tilapia nilotica</name>
    <dbReference type="NCBI Taxonomy" id="8128"/>
    <lineage>
        <taxon>Eukaryota</taxon>
        <taxon>Metazoa</taxon>
        <taxon>Chordata</taxon>
        <taxon>Craniata</taxon>
        <taxon>Vertebrata</taxon>
        <taxon>Euteleostomi</taxon>
        <taxon>Actinopterygii</taxon>
        <taxon>Neopterygii</taxon>
        <taxon>Teleostei</taxon>
        <taxon>Neoteleostei</taxon>
        <taxon>Acanthomorphata</taxon>
        <taxon>Ovalentaria</taxon>
        <taxon>Cichlomorphae</taxon>
        <taxon>Cichliformes</taxon>
        <taxon>Cichlidae</taxon>
        <taxon>African cichlids</taxon>
        <taxon>Pseudocrenilabrinae</taxon>
        <taxon>Oreochromini</taxon>
        <taxon>Oreochromis</taxon>
    </lineage>
</organism>
<dbReference type="Pfam" id="PF03853">
    <property type="entry name" value="YjeF_N"/>
    <property type="match status" value="1"/>
</dbReference>
<dbReference type="PANTHER" id="PTHR13232">
    <property type="entry name" value="NAD(P)H-HYDRATE EPIMERASE"/>
    <property type="match status" value="1"/>
</dbReference>
<reference evidence="3" key="2">
    <citation type="submission" date="2025-08" db="UniProtKB">
        <authorList>
            <consortium name="Ensembl"/>
        </authorList>
    </citation>
    <scope>IDENTIFICATION</scope>
</reference>
<reference evidence="3" key="3">
    <citation type="submission" date="2025-09" db="UniProtKB">
        <authorList>
            <consortium name="Ensembl"/>
        </authorList>
    </citation>
    <scope>IDENTIFICATION</scope>
</reference>
<dbReference type="FunFam" id="3.40.50.10260:FF:000004">
    <property type="entry name" value="yjeF N-terminal domain-containing protein 3"/>
    <property type="match status" value="1"/>
</dbReference>
<evidence type="ECO:0000313" key="4">
    <source>
        <dbReference type="Proteomes" id="UP000005207"/>
    </source>
</evidence>
<reference evidence="4" key="1">
    <citation type="submission" date="2012-01" db="EMBL/GenBank/DDBJ databases">
        <title>The Genome Sequence of Oreochromis niloticus (Nile Tilapia).</title>
        <authorList>
            <consortium name="Broad Institute Genome Assembly Team"/>
            <consortium name="Broad Institute Sequencing Platform"/>
            <person name="Di Palma F."/>
            <person name="Johnson J."/>
            <person name="Lander E.S."/>
            <person name="Lindblad-Toh K."/>
        </authorList>
    </citation>
    <scope>NUCLEOTIDE SEQUENCE [LARGE SCALE GENOMIC DNA]</scope>
</reference>
<dbReference type="AlphaFoldDB" id="A0A669D296"/>
<accession>A0A669D296</accession>
<dbReference type="InterPro" id="IPR036652">
    <property type="entry name" value="YjeF_N_dom_sf"/>
</dbReference>
<dbReference type="GO" id="GO:0052856">
    <property type="term" value="F:NAD(P)HX epimerase activity"/>
    <property type="evidence" value="ECO:0007669"/>
    <property type="project" value="TreeGrafter"/>
</dbReference>
<protein>
    <recommendedName>
        <fullName evidence="1">ApoA-I-binding protein 2</fullName>
    </recommendedName>
</protein>
<dbReference type="Gene3D" id="3.40.50.10260">
    <property type="entry name" value="YjeF N-terminal domain"/>
    <property type="match status" value="1"/>
</dbReference>
<dbReference type="Proteomes" id="UP000005207">
    <property type="component" value="Linkage group LG23"/>
</dbReference>
<gene>
    <name evidence="3" type="primary">YJEFN3</name>
    <name evidence="3" type="synonym">yjefn3</name>
</gene>